<accession>A0A2I1GRZ5</accession>
<gene>
    <name evidence="1" type="ORF">RhiirA4_465399</name>
</gene>
<sequence length="86" mass="10138">MSLWRSNKNFIKIFLVVLSALVCEILVVLGYEILINETRPKLQKLVEQLKIDDEFKKVTPYKEPKQKELRNSVCDWIVMDGIPFNK</sequence>
<protein>
    <submittedName>
        <fullName evidence="1">Uncharacterized protein</fullName>
    </submittedName>
</protein>
<dbReference type="EMBL" id="LLXI01000739">
    <property type="protein sequence ID" value="PKY49418.1"/>
    <property type="molecule type" value="Genomic_DNA"/>
</dbReference>
<name>A0A2I1GRZ5_9GLOM</name>
<evidence type="ECO:0000313" key="1">
    <source>
        <dbReference type="EMBL" id="PKY49418.1"/>
    </source>
</evidence>
<keyword evidence="2" id="KW-1185">Reference proteome</keyword>
<evidence type="ECO:0000313" key="2">
    <source>
        <dbReference type="Proteomes" id="UP000234323"/>
    </source>
</evidence>
<dbReference type="AlphaFoldDB" id="A0A2I1GRZ5"/>
<dbReference type="Proteomes" id="UP000234323">
    <property type="component" value="Unassembled WGS sequence"/>
</dbReference>
<reference evidence="1 2" key="1">
    <citation type="submission" date="2015-10" db="EMBL/GenBank/DDBJ databases">
        <title>Genome analyses suggest a sexual origin of heterokaryosis in a supposedly ancient asexual fungus.</title>
        <authorList>
            <person name="Ropars J."/>
            <person name="Sedzielewska K."/>
            <person name="Noel J."/>
            <person name="Charron P."/>
            <person name="Farinelli L."/>
            <person name="Marton T."/>
            <person name="Kruger M."/>
            <person name="Pelin A."/>
            <person name="Brachmann A."/>
            <person name="Corradi N."/>
        </authorList>
    </citation>
    <scope>NUCLEOTIDE SEQUENCE [LARGE SCALE GENOMIC DNA]</scope>
    <source>
        <strain evidence="1 2">A4</strain>
    </source>
</reference>
<comment type="caution">
    <text evidence="1">The sequence shown here is derived from an EMBL/GenBank/DDBJ whole genome shotgun (WGS) entry which is preliminary data.</text>
</comment>
<organism evidence="1 2">
    <name type="scientific">Rhizophagus irregularis</name>
    <dbReference type="NCBI Taxonomy" id="588596"/>
    <lineage>
        <taxon>Eukaryota</taxon>
        <taxon>Fungi</taxon>
        <taxon>Fungi incertae sedis</taxon>
        <taxon>Mucoromycota</taxon>
        <taxon>Glomeromycotina</taxon>
        <taxon>Glomeromycetes</taxon>
        <taxon>Glomerales</taxon>
        <taxon>Glomeraceae</taxon>
        <taxon>Rhizophagus</taxon>
    </lineage>
</organism>
<proteinExistence type="predicted"/>